<dbReference type="EMBL" id="CP159373">
    <property type="protein sequence ID" value="XCN74716.1"/>
    <property type="molecule type" value="Genomic_DNA"/>
</dbReference>
<gene>
    <name evidence="4" type="primary">mqnD</name>
    <name evidence="5" type="ORF">Q3M24_08235</name>
</gene>
<dbReference type="GO" id="GO:0016830">
    <property type="term" value="F:carbon-carbon lyase activity"/>
    <property type="evidence" value="ECO:0007669"/>
    <property type="project" value="UniProtKB-UniRule"/>
</dbReference>
<evidence type="ECO:0000256" key="2">
    <source>
        <dbReference type="ARBA" id="ARBA00022428"/>
    </source>
</evidence>
<feature type="binding site" evidence="4">
    <location>
        <begin position="111"/>
        <end position="112"/>
    </location>
    <ligand>
        <name>substrate</name>
    </ligand>
</feature>
<evidence type="ECO:0000256" key="3">
    <source>
        <dbReference type="ARBA" id="ARBA00023239"/>
    </source>
</evidence>
<accession>A0AAU8M029</accession>
<dbReference type="GO" id="GO:0009234">
    <property type="term" value="P:menaquinone biosynthetic process"/>
    <property type="evidence" value="ECO:0007669"/>
    <property type="project" value="UniProtKB-UniRule"/>
</dbReference>
<name>A0AAU8M029_9BACT</name>
<dbReference type="Pfam" id="PF02621">
    <property type="entry name" value="VitK2_biosynth"/>
    <property type="match status" value="1"/>
</dbReference>
<comment type="function">
    <text evidence="4">Catalyzes the conversion of cyclic dehypoxanthine futalosine (cyclic DHFL) into 1,4-dihydroxy-6-naphthoate, a step in the biosynthesis of menaquinone (MK, vitamin K2).</text>
</comment>
<comment type="similarity">
    <text evidence="4">Belongs to the MqnA/MqnD family. MqnD subfamily.</text>
</comment>
<dbReference type="InterPro" id="IPR030869">
    <property type="entry name" value="MqnD"/>
</dbReference>
<evidence type="ECO:0000313" key="5">
    <source>
        <dbReference type="EMBL" id="XCN74716.1"/>
    </source>
</evidence>
<keyword evidence="3 4" id="KW-0456">Lyase</keyword>
<dbReference type="Gene3D" id="3.40.190.10">
    <property type="entry name" value="Periplasmic binding protein-like II"/>
    <property type="match status" value="2"/>
</dbReference>
<keyword evidence="2 4" id="KW-0474">Menaquinone biosynthesis</keyword>
<dbReference type="PANTHER" id="PTHR37167">
    <property type="entry name" value="1,4-DIHYDROXY-6-NAPHTOATE SYNTHASE"/>
    <property type="match status" value="1"/>
</dbReference>
<dbReference type="SUPFAM" id="SSF53850">
    <property type="entry name" value="Periplasmic binding protein-like II"/>
    <property type="match status" value="1"/>
</dbReference>
<reference evidence="5" key="2">
    <citation type="submission" date="2024-06" db="EMBL/GenBank/DDBJ databases">
        <authorList>
            <person name="Plum-Jensen L.E."/>
            <person name="Schramm A."/>
            <person name="Marshall I.P.G."/>
        </authorList>
    </citation>
    <scope>NUCLEOTIDE SEQUENCE</scope>
    <source>
        <strain evidence="5">Rat1</strain>
    </source>
</reference>
<comment type="catalytic activity">
    <reaction evidence="4">
        <text>cyclic dehypoxanthinylfutalosinate = 1,4-dihydroxy-6-naphthoate + dihydroxyacetone</text>
        <dbReference type="Rhea" id="RHEA:33087"/>
        <dbReference type="ChEBI" id="CHEBI:16016"/>
        <dbReference type="ChEBI" id="CHEBI:64254"/>
        <dbReference type="ChEBI" id="CHEBI:64270"/>
        <dbReference type="EC" id="4.1.99.29"/>
    </reaction>
</comment>
<dbReference type="PANTHER" id="PTHR37167:SF1">
    <property type="entry name" value="1,4-DIHYDROXY-6-NAPHTOATE SYNTHASE"/>
    <property type="match status" value="1"/>
</dbReference>
<sequence>MAPELTIGYSPCPNDTFIFYALMHGKIPLRHIDFAAPQLEDVETLNKWANAATLDVTKLSFHALGHVQNQYTMLNTGAALGRCCGPLLVTRPEQKNAPSSWRIAIPGKYTTAALLLKLYLPIHGEIIVMPFDKIMTALQEGKADAGVIIHESRFTYQNYGLTSVQDLGEWWEQETGLPIPLGCIAARTSLGEQVIKETEEAIAASLRWAFAHPDACTAYIKEHAQELDEQVISEHIALYVNDFSLDLTDIGRAAVQELLRRGKRAGIFADSSSGINS</sequence>
<dbReference type="HAMAP" id="MF_00996">
    <property type="entry name" value="MqnD"/>
    <property type="match status" value="1"/>
</dbReference>
<organism evidence="5">
    <name type="scientific">Candidatus Electrothrix aestuarii</name>
    <dbReference type="NCBI Taxonomy" id="3062594"/>
    <lineage>
        <taxon>Bacteria</taxon>
        <taxon>Pseudomonadati</taxon>
        <taxon>Thermodesulfobacteriota</taxon>
        <taxon>Desulfobulbia</taxon>
        <taxon>Desulfobulbales</taxon>
        <taxon>Desulfobulbaceae</taxon>
        <taxon>Candidatus Electrothrix</taxon>
    </lineage>
</organism>
<dbReference type="CDD" id="cd13635">
    <property type="entry name" value="PBP2_Ttha1568_Mqnd"/>
    <property type="match status" value="1"/>
</dbReference>
<feature type="binding site" evidence="4">
    <location>
        <begin position="58"/>
        <end position="60"/>
    </location>
    <ligand>
        <name>substrate</name>
    </ligand>
</feature>
<dbReference type="AlphaFoldDB" id="A0AAU8M029"/>
<evidence type="ECO:0000256" key="1">
    <source>
        <dbReference type="ARBA" id="ARBA00004863"/>
    </source>
</evidence>
<dbReference type="EC" id="4.1.99.29" evidence="4"/>
<dbReference type="KEGG" id="eaj:Q3M24_08235"/>
<feature type="active site" description="Proton acceptor" evidence="4">
    <location>
        <position position="150"/>
    </location>
</feature>
<protein>
    <recommendedName>
        <fullName evidence="4">1,4-dihydroxy-6-naphtoate synthase</fullName>
        <ecNumber evidence="4">4.1.99.29</ecNumber>
    </recommendedName>
    <alternativeName>
        <fullName evidence="4">Menaquinone biosynthetic enzyme MqnD</fullName>
    </alternativeName>
</protein>
<comment type="pathway">
    <text evidence="1 4">Quinol/quinone metabolism; menaquinone biosynthesis.</text>
</comment>
<reference evidence="5" key="1">
    <citation type="journal article" date="2024" name="Syst. Appl. Microbiol.">
        <title>First single-strain enrichments of Electrothrix cable bacteria, description of E. aestuarii sp. nov. and E. rattekaaiensis sp. nov., and proposal of a cable bacteria taxonomy following the rules of the SeqCode.</title>
        <authorList>
            <person name="Plum-Jensen L.E."/>
            <person name="Schramm A."/>
            <person name="Marshall I.P.G."/>
        </authorList>
    </citation>
    <scope>NUCLEOTIDE SEQUENCE</scope>
    <source>
        <strain evidence="5">Rat1</strain>
    </source>
</reference>
<proteinExistence type="inferred from homology"/>
<dbReference type="InterPro" id="IPR003773">
    <property type="entry name" value="Menaquinone_biosynth"/>
</dbReference>
<evidence type="ECO:0000256" key="4">
    <source>
        <dbReference type="HAMAP-Rule" id="MF_00996"/>
    </source>
</evidence>